<dbReference type="Gene3D" id="3.30.70.270">
    <property type="match status" value="1"/>
</dbReference>
<comment type="catalytic activity">
    <reaction evidence="7">
        <text>2 GTP = 3',3'-c-di-GMP + 2 diphosphate</text>
        <dbReference type="Rhea" id="RHEA:24898"/>
        <dbReference type="ChEBI" id="CHEBI:33019"/>
        <dbReference type="ChEBI" id="CHEBI:37565"/>
        <dbReference type="ChEBI" id="CHEBI:58805"/>
        <dbReference type="EC" id="2.7.7.65"/>
    </reaction>
</comment>
<proteinExistence type="predicted"/>
<feature type="transmembrane region" description="Helical" evidence="8">
    <location>
        <begin position="116"/>
        <end position="136"/>
    </location>
</feature>
<evidence type="ECO:0000256" key="6">
    <source>
        <dbReference type="ARBA" id="ARBA00023136"/>
    </source>
</evidence>
<dbReference type="PANTHER" id="PTHR45138">
    <property type="entry name" value="REGULATORY COMPONENTS OF SENSORY TRANSDUCTION SYSTEM"/>
    <property type="match status" value="1"/>
</dbReference>
<feature type="transmembrane region" description="Helical" evidence="8">
    <location>
        <begin position="6"/>
        <end position="24"/>
    </location>
</feature>
<keyword evidence="3" id="KW-1003">Cell membrane</keyword>
<dbReference type="SUPFAM" id="SSF55073">
    <property type="entry name" value="Nucleotide cyclase"/>
    <property type="match status" value="1"/>
</dbReference>
<comment type="subcellular location">
    <subcellularLocation>
        <location evidence="1">Cell membrane</location>
        <topology evidence="1">Multi-pass membrane protein</topology>
    </subcellularLocation>
</comment>
<reference evidence="11" key="1">
    <citation type="journal article" date="2019" name="Int. J. Syst. Evol. Microbiol.">
        <title>The Global Catalogue of Microorganisms (GCM) 10K type strain sequencing project: providing services to taxonomists for standard genome sequencing and annotation.</title>
        <authorList>
            <consortium name="The Broad Institute Genomics Platform"/>
            <consortium name="The Broad Institute Genome Sequencing Center for Infectious Disease"/>
            <person name="Wu L."/>
            <person name="Ma J."/>
        </authorList>
    </citation>
    <scope>NUCLEOTIDE SEQUENCE [LARGE SCALE GENOMIC DNA]</scope>
    <source>
        <strain evidence="11">CGMCC 1.7003</strain>
    </source>
</reference>
<feature type="transmembrane region" description="Helical" evidence="8">
    <location>
        <begin position="200"/>
        <end position="223"/>
    </location>
</feature>
<evidence type="ECO:0000256" key="5">
    <source>
        <dbReference type="ARBA" id="ARBA00022989"/>
    </source>
</evidence>
<dbReference type="SMART" id="SM00267">
    <property type="entry name" value="GGDEF"/>
    <property type="match status" value="1"/>
</dbReference>
<sequence>MLRKPLTNIFFLSLILMLGWVLLYQGARLLEYSPHASLWYPPAALSFAGMVLLGIKLFPAFFSICLLMSILHFQQNQAAEPVAYLTTVLPALAHAGSYLLGAMLLRLLIRTKKVNYTGLVVAYLLLAAIAAFLAAFTGSWSLQFAGIIDNAERQSIWLSWWIGDLVALITLSPLFILLLDKRSLKLLKTQAPSLFDSHANPFTGFVIKVSICLLFLSVSMLLAHQIRTLELSFFILFLSLPAMWLVYTESVWRSFSCLALMSLTIVCLMAALNLLEFAAIYQFTMAMIAVSMLYGTVVPLLQTTNQQLQLSLQTDMLTGVLSRQGFIEQAEMLIAHTNRRKDRICLAVLDLDHFKEVNDVLGHQVGDNVLQQVCRKLEQQLRQDDLLGRFGGDELMLLLPNTSAKDALALCERLRLSIEQLHIAVLDKQVSISIGVCEQKPLESFSQLFARADQALFHAKQAGRNQVYCSA</sequence>
<dbReference type="InterPro" id="IPR029787">
    <property type="entry name" value="Nucleotide_cyclase"/>
</dbReference>
<evidence type="ECO:0000256" key="1">
    <source>
        <dbReference type="ARBA" id="ARBA00004651"/>
    </source>
</evidence>
<keyword evidence="4 8" id="KW-0812">Transmembrane</keyword>
<keyword evidence="11" id="KW-1185">Reference proteome</keyword>
<protein>
    <recommendedName>
        <fullName evidence="2">diguanylate cyclase</fullName>
        <ecNumber evidence="2">2.7.7.65</ecNumber>
    </recommendedName>
</protein>
<organism evidence="10 11">
    <name type="scientific">Alishewanella longhuensis</name>
    <dbReference type="NCBI Taxonomy" id="1091037"/>
    <lineage>
        <taxon>Bacteria</taxon>
        <taxon>Pseudomonadati</taxon>
        <taxon>Pseudomonadota</taxon>
        <taxon>Gammaproteobacteria</taxon>
        <taxon>Alteromonadales</taxon>
        <taxon>Alteromonadaceae</taxon>
        <taxon>Alishewanella</taxon>
    </lineage>
</organism>
<dbReference type="Proteomes" id="UP000659697">
    <property type="component" value="Unassembled WGS sequence"/>
</dbReference>
<dbReference type="EMBL" id="BNAO01000001">
    <property type="protein sequence ID" value="GHG60133.1"/>
    <property type="molecule type" value="Genomic_DNA"/>
</dbReference>
<evidence type="ECO:0000256" key="7">
    <source>
        <dbReference type="ARBA" id="ARBA00034247"/>
    </source>
</evidence>
<feature type="transmembrane region" description="Helical" evidence="8">
    <location>
        <begin position="91"/>
        <end position="109"/>
    </location>
</feature>
<dbReference type="PROSITE" id="PS50887">
    <property type="entry name" value="GGDEF"/>
    <property type="match status" value="1"/>
</dbReference>
<evidence type="ECO:0000313" key="11">
    <source>
        <dbReference type="Proteomes" id="UP000659697"/>
    </source>
</evidence>
<evidence type="ECO:0000259" key="9">
    <source>
        <dbReference type="PROSITE" id="PS50887"/>
    </source>
</evidence>
<dbReference type="InterPro" id="IPR043128">
    <property type="entry name" value="Rev_trsase/Diguanyl_cyclase"/>
</dbReference>
<dbReference type="InterPro" id="IPR050469">
    <property type="entry name" value="Diguanylate_Cyclase"/>
</dbReference>
<dbReference type="InterPro" id="IPR007895">
    <property type="entry name" value="MASE1"/>
</dbReference>
<feature type="transmembrane region" description="Helical" evidence="8">
    <location>
        <begin position="45"/>
        <end position="71"/>
    </location>
</feature>
<dbReference type="NCBIfam" id="TIGR00254">
    <property type="entry name" value="GGDEF"/>
    <property type="match status" value="1"/>
</dbReference>
<evidence type="ECO:0000313" key="10">
    <source>
        <dbReference type="EMBL" id="GHG60133.1"/>
    </source>
</evidence>
<name>A0ABQ3KTK9_9ALTE</name>
<dbReference type="PANTHER" id="PTHR45138:SF9">
    <property type="entry name" value="DIGUANYLATE CYCLASE DGCM-RELATED"/>
    <property type="match status" value="1"/>
</dbReference>
<dbReference type="EC" id="2.7.7.65" evidence="2"/>
<evidence type="ECO:0000256" key="4">
    <source>
        <dbReference type="ARBA" id="ARBA00022692"/>
    </source>
</evidence>
<comment type="caution">
    <text evidence="10">The sequence shown here is derived from an EMBL/GenBank/DDBJ whole genome shotgun (WGS) entry which is preliminary data.</text>
</comment>
<evidence type="ECO:0000256" key="3">
    <source>
        <dbReference type="ARBA" id="ARBA00022475"/>
    </source>
</evidence>
<feature type="transmembrane region" description="Helical" evidence="8">
    <location>
        <begin position="254"/>
        <end position="274"/>
    </location>
</feature>
<gene>
    <name evidence="10" type="ORF">GCM10010919_03320</name>
</gene>
<feature type="transmembrane region" description="Helical" evidence="8">
    <location>
        <begin position="156"/>
        <end position="179"/>
    </location>
</feature>
<evidence type="ECO:0000256" key="2">
    <source>
        <dbReference type="ARBA" id="ARBA00012528"/>
    </source>
</evidence>
<evidence type="ECO:0000256" key="8">
    <source>
        <dbReference type="SAM" id="Phobius"/>
    </source>
</evidence>
<keyword evidence="5 8" id="KW-1133">Transmembrane helix</keyword>
<dbReference type="Pfam" id="PF05231">
    <property type="entry name" value="MASE1"/>
    <property type="match status" value="1"/>
</dbReference>
<dbReference type="RefSeq" id="WP_268248608.1">
    <property type="nucleotide sequence ID" value="NZ_BNAO01000001.1"/>
</dbReference>
<dbReference type="CDD" id="cd01949">
    <property type="entry name" value="GGDEF"/>
    <property type="match status" value="1"/>
</dbReference>
<dbReference type="InterPro" id="IPR000160">
    <property type="entry name" value="GGDEF_dom"/>
</dbReference>
<feature type="domain" description="GGDEF" evidence="9">
    <location>
        <begin position="342"/>
        <end position="471"/>
    </location>
</feature>
<accession>A0ABQ3KTK9</accession>
<keyword evidence="6 8" id="KW-0472">Membrane</keyword>
<dbReference type="Pfam" id="PF00990">
    <property type="entry name" value="GGDEF"/>
    <property type="match status" value="1"/>
</dbReference>
<feature type="transmembrane region" description="Helical" evidence="8">
    <location>
        <begin position="229"/>
        <end position="247"/>
    </location>
</feature>